<gene>
    <name evidence="3" type="ORF">CC84DRAFT_1127863</name>
</gene>
<evidence type="ECO:0000259" key="2">
    <source>
        <dbReference type="Pfam" id="PF06110"/>
    </source>
</evidence>
<dbReference type="EMBL" id="KV441557">
    <property type="protein sequence ID" value="OAG01863.1"/>
    <property type="molecule type" value="Genomic_DNA"/>
</dbReference>
<feature type="domain" description="Thioredoxin" evidence="2">
    <location>
        <begin position="20"/>
        <end position="119"/>
    </location>
</feature>
<dbReference type="InParanoid" id="A0A177C2J3"/>
<evidence type="ECO:0000313" key="3">
    <source>
        <dbReference type="EMBL" id="OAG01863.1"/>
    </source>
</evidence>
<dbReference type="Pfam" id="PF06110">
    <property type="entry name" value="TXD17-like_Trx"/>
    <property type="match status" value="1"/>
</dbReference>
<organism evidence="3 4">
    <name type="scientific">Paraphaeosphaeria sporulosa</name>
    <dbReference type="NCBI Taxonomy" id="1460663"/>
    <lineage>
        <taxon>Eukaryota</taxon>
        <taxon>Fungi</taxon>
        <taxon>Dikarya</taxon>
        <taxon>Ascomycota</taxon>
        <taxon>Pezizomycotina</taxon>
        <taxon>Dothideomycetes</taxon>
        <taxon>Pleosporomycetidae</taxon>
        <taxon>Pleosporales</taxon>
        <taxon>Massarineae</taxon>
        <taxon>Didymosphaeriaceae</taxon>
        <taxon>Paraphaeosphaeria</taxon>
    </lineage>
</organism>
<dbReference type="InterPro" id="IPR036249">
    <property type="entry name" value="Thioredoxin-like_sf"/>
</dbReference>
<dbReference type="SUPFAM" id="SSF52833">
    <property type="entry name" value="Thioredoxin-like"/>
    <property type="match status" value="1"/>
</dbReference>
<protein>
    <recommendedName>
        <fullName evidence="2">Thioredoxin domain-containing protein</fullName>
    </recommendedName>
</protein>
<evidence type="ECO:0000256" key="1">
    <source>
        <dbReference type="ARBA" id="ARBA00008987"/>
    </source>
</evidence>
<dbReference type="AlphaFoldDB" id="A0A177C2J3"/>
<dbReference type="PANTHER" id="PTHR12452:SF0">
    <property type="entry name" value="THIOREDOXIN DOMAIN-CONTAINING PROTEIN 17"/>
    <property type="match status" value="1"/>
</dbReference>
<evidence type="ECO:0000313" key="4">
    <source>
        <dbReference type="Proteomes" id="UP000077069"/>
    </source>
</evidence>
<dbReference type="Proteomes" id="UP000077069">
    <property type="component" value="Unassembled WGS sequence"/>
</dbReference>
<reference evidence="3 4" key="1">
    <citation type="submission" date="2016-05" db="EMBL/GenBank/DDBJ databases">
        <title>Comparative analysis of secretome profiles of manganese(II)-oxidizing ascomycete fungi.</title>
        <authorList>
            <consortium name="DOE Joint Genome Institute"/>
            <person name="Zeiner C.A."/>
            <person name="Purvine S.O."/>
            <person name="Zink E.M."/>
            <person name="Wu S."/>
            <person name="Pasa-Tolic L."/>
            <person name="Chaput D.L."/>
            <person name="Haridas S."/>
            <person name="Grigoriev I.V."/>
            <person name="Santelli C.M."/>
            <person name="Hansel C.M."/>
        </authorList>
    </citation>
    <scope>NUCLEOTIDE SEQUENCE [LARGE SCALE GENOMIC DNA]</scope>
    <source>
        <strain evidence="3 4">AP3s5-JAC2a</strain>
    </source>
</reference>
<dbReference type="InterPro" id="IPR045108">
    <property type="entry name" value="TXNDC17-like"/>
</dbReference>
<proteinExistence type="inferred from homology"/>
<dbReference type="RefSeq" id="XP_018032228.1">
    <property type="nucleotide sequence ID" value="XM_018175784.1"/>
</dbReference>
<name>A0A177C2J3_9PLEO</name>
<dbReference type="Gene3D" id="3.40.30.10">
    <property type="entry name" value="Glutaredoxin"/>
    <property type="match status" value="1"/>
</dbReference>
<accession>A0A177C2J3</accession>
<comment type="similarity">
    <text evidence="1">Belongs to the thioredoxin family.</text>
</comment>
<dbReference type="OrthoDB" id="78947at2759"/>
<dbReference type="FunFam" id="3.40.30.10:FF:000304">
    <property type="entry name" value="Unplaced genomic scaffold supercont1.12, whole genome shotgun sequence"/>
    <property type="match status" value="1"/>
</dbReference>
<dbReference type="GeneID" id="28759270"/>
<dbReference type="InterPro" id="IPR010357">
    <property type="entry name" value="TXNDC17_dom"/>
</dbReference>
<dbReference type="STRING" id="1460663.A0A177C2J3"/>
<sequence>MPIQDPFQLPKSAQDLPLANDTDDTYFLFFISSISPETKQPWCPDVRAALPVVGAAFSFENAPEVGFVHVGQKPEWKDVSNLHRTKWNVNAVPTLVRYQRAGAEVKETGRLVEDELLDQEKLKELVDGKRKSVI</sequence>
<keyword evidence="4" id="KW-1185">Reference proteome</keyword>
<dbReference type="GO" id="GO:0005829">
    <property type="term" value="C:cytosol"/>
    <property type="evidence" value="ECO:0007669"/>
    <property type="project" value="TreeGrafter"/>
</dbReference>
<dbReference type="PANTHER" id="PTHR12452">
    <property type="entry name" value="42-9-9 PROTEIN-RELATED"/>
    <property type="match status" value="1"/>
</dbReference>
<dbReference type="GO" id="GO:0047134">
    <property type="term" value="F:protein-disulfide reductase [NAD(P)H] activity"/>
    <property type="evidence" value="ECO:0007669"/>
    <property type="project" value="InterPro"/>
</dbReference>